<evidence type="ECO:0000256" key="8">
    <source>
        <dbReference type="ARBA" id="ARBA00022679"/>
    </source>
</evidence>
<feature type="transmembrane region" description="Helical" evidence="17">
    <location>
        <begin position="21"/>
        <end position="41"/>
    </location>
</feature>
<evidence type="ECO:0000256" key="13">
    <source>
        <dbReference type="ARBA" id="ARBA00022989"/>
    </source>
</evidence>
<evidence type="ECO:0000256" key="17">
    <source>
        <dbReference type="SAM" id="Phobius"/>
    </source>
</evidence>
<feature type="domain" description="Polysaccharide chain length determinant N-terminal" evidence="18">
    <location>
        <begin position="4"/>
        <end position="92"/>
    </location>
</feature>
<keyword evidence="11 20" id="KW-0418">Kinase</keyword>
<accession>A0A1V4IQ10</accession>
<sequence>MDSETISIEEIFQILKKKWKLVIILPLITTAISILYSFYIVKPQYEASTKVFVGKETGIEEKYNNNDVEMYQKLLKTYSELIKTNTLVSRALNRYDLDSQSSAVLSSLTTVPMANTQILEIKYKNLNKSLAKDTVSAITNEFIKETQELIPNGIVKVIEDVVISETLTSSKKKMYVAIGFMLGLMISIGIIFLIELLDYTFKNKEKLERIVQLPTFGLIPDDTKIRKTKNHITLIVEQKPKSIVAEAYRTLITNILYSESEKNIKTILITSSKLQEGKSTVAGNLALSFAENDNKVIIVDCDLRKPSLHQKFNIPNTSGLSDVILKKESLDKVIQKHNENLYLMSSGKFTGKPASMLASQEMDNILTELKKNFDIILLDSPPVQAVTDAQILSTKVDCTLVVIRSGVTNAKSVLETKSLLTKINGLVIGTVLHRTEYNKDTYYYSSHSSSSNTIKSLLG</sequence>
<keyword evidence="6" id="KW-1003">Cell membrane</keyword>
<comment type="similarity">
    <text evidence="2">Belongs to the CpsC/CapA family.</text>
</comment>
<keyword evidence="15" id="KW-0829">Tyrosine-protein kinase</keyword>
<dbReference type="InterPro" id="IPR027417">
    <property type="entry name" value="P-loop_NTPase"/>
</dbReference>
<dbReference type="NCBIfam" id="TIGR01007">
    <property type="entry name" value="eps_fam"/>
    <property type="match status" value="1"/>
</dbReference>
<comment type="subcellular location">
    <subcellularLocation>
        <location evidence="1">Cell inner membrane</location>
        <topology evidence="1">Multi-pass membrane protein</topology>
    </subcellularLocation>
</comment>
<name>A0A1V4IQ10_9CLOT</name>
<keyword evidence="8 20" id="KW-0808">Transferase</keyword>
<keyword evidence="13 17" id="KW-1133">Transmembrane helix</keyword>
<feature type="domain" description="AAA" evidence="19">
    <location>
        <begin position="265"/>
        <end position="405"/>
    </location>
</feature>
<proteinExistence type="inferred from homology"/>
<dbReference type="PANTHER" id="PTHR32309">
    <property type="entry name" value="TYROSINE-PROTEIN KINASE"/>
    <property type="match status" value="1"/>
</dbReference>
<evidence type="ECO:0000256" key="5">
    <source>
        <dbReference type="ARBA" id="ARBA00011903"/>
    </source>
</evidence>
<protein>
    <recommendedName>
        <fullName evidence="5">non-specific protein-tyrosine kinase</fullName>
        <ecNumber evidence="5">2.7.10.2</ecNumber>
    </recommendedName>
</protein>
<evidence type="ECO:0000256" key="2">
    <source>
        <dbReference type="ARBA" id="ARBA00006683"/>
    </source>
</evidence>
<dbReference type="Pfam" id="PF13614">
    <property type="entry name" value="AAA_31"/>
    <property type="match status" value="1"/>
</dbReference>
<keyword evidence="10" id="KW-0547">Nucleotide-binding</keyword>
<comment type="catalytic activity">
    <reaction evidence="16">
        <text>L-tyrosyl-[protein] + ATP = O-phospho-L-tyrosyl-[protein] + ADP + H(+)</text>
        <dbReference type="Rhea" id="RHEA:10596"/>
        <dbReference type="Rhea" id="RHEA-COMP:10136"/>
        <dbReference type="Rhea" id="RHEA-COMP:20101"/>
        <dbReference type="ChEBI" id="CHEBI:15378"/>
        <dbReference type="ChEBI" id="CHEBI:30616"/>
        <dbReference type="ChEBI" id="CHEBI:46858"/>
        <dbReference type="ChEBI" id="CHEBI:61978"/>
        <dbReference type="ChEBI" id="CHEBI:456216"/>
        <dbReference type="EC" id="2.7.10.2"/>
    </reaction>
</comment>
<dbReference type="Gene3D" id="3.40.50.300">
    <property type="entry name" value="P-loop containing nucleotide triphosphate hydrolases"/>
    <property type="match status" value="1"/>
</dbReference>
<dbReference type="InterPro" id="IPR003856">
    <property type="entry name" value="LPS_length_determ_N"/>
</dbReference>
<comment type="similarity">
    <text evidence="4">Belongs to the etk/wzc family.</text>
</comment>
<keyword evidence="21" id="KW-1185">Reference proteome</keyword>
<dbReference type="SUPFAM" id="SSF52540">
    <property type="entry name" value="P-loop containing nucleoside triphosphate hydrolases"/>
    <property type="match status" value="1"/>
</dbReference>
<dbReference type="GO" id="GO:0042802">
    <property type="term" value="F:identical protein binding"/>
    <property type="evidence" value="ECO:0007669"/>
    <property type="project" value="UniProtKB-ARBA"/>
</dbReference>
<dbReference type="GO" id="GO:0005524">
    <property type="term" value="F:ATP binding"/>
    <property type="evidence" value="ECO:0007669"/>
    <property type="project" value="UniProtKB-KW"/>
</dbReference>
<evidence type="ECO:0000259" key="18">
    <source>
        <dbReference type="Pfam" id="PF02706"/>
    </source>
</evidence>
<dbReference type="EMBL" id="MZGT01000027">
    <property type="protein sequence ID" value="OPJ61875.1"/>
    <property type="molecule type" value="Genomic_DNA"/>
</dbReference>
<dbReference type="FunFam" id="3.40.50.300:FF:000527">
    <property type="entry name" value="Tyrosine-protein kinase etk"/>
    <property type="match status" value="1"/>
</dbReference>
<dbReference type="GO" id="GO:0004715">
    <property type="term" value="F:non-membrane spanning protein tyrosine kinase activity"/>
    <property type="evidence" value="ECO:0007669"/>
    <property type="project" value="UniProtKB-EC"/>
</dbReference>
<reference evidence="20 21" key="1">
    <citation type="submission" date="2017-03" db="EMBL/GenBank/DDBJ databases">
        <title>Genome sequence of Clostridium chromiireducens DSM 23318.</title>
        <authorList>
            <person name="Poehlein A."/>
            <person name="Daniel R."/>
        </authorList>
    </citation>
    <scope>NUCLEOTIDE SEQUENCE [LARGE SCALE GENOMIC DNA]</scope>
    <source>
        <strain evidence="20 21">DSM 23318</strain>
    </source>
</reference>
<dbReference type="STRING" id="225345.CLCHR_22800"/>
<evidence type="ECO:0000256" key="11">
    <source>
        <dbReference type="ARBA" id="ARBA00022777"/>
    </source>
</evidence>
<dbReference type="InterPro" id="IPR050445">
    <property type="entry name" value="Bact_polysacc_biosynth/exp"/>
</dbReference>
<dbReference type="CDD" id="cd05387">
    <property type="entry name" value="BY-kinase"/>
    <property type="match status" value="1"/>
</dbReference>
<dbReference type="PANTHER" id="PTHR32309:SF13">
    <property type="entry name" value="FERRIC ENTEROBACTIN TRANSPORT PROTEIN FEPE"/>
    <property type="match status" value="1"/>
</dbReference>
<evidence type="ECO:0000256" key="10">
    <source>
        <dbReference type="ARBA" id="ARBA00022741"/>
    </source>
</evidence>
<feature type="transmembrane region" description="Helical" evidence="17">
    <location>
        <begin position="174"/>
        <end position="197"/>
    </location>
</feature>
<dbReference type="GO" id="GO:0005886">
    <property type="term" value="C:plasma membrane"/>
    <property type="evidence" value="ECO:0007669"/>
    <property type="project" value="UniProtKB-SubCell"/>
</dbReference>
<evidence type="ECO:0000256" key="14">
    <source>
        <dbReference type="ARBA" id="ARBA00023136"/>
    </source>
</evidence>
<keyword evidence="12" id="KW-0067">ATP-binding</keyword>
<evidence type="ECO:0000256" key="1">
    <source>
        <dbReference type="ARBA" id="ARBA00004429"/>
    </source>
</evidence>
<comment type="similarity">
    <text evidence="3">Belongs to the CpsD/CapB family.</text>
</comment>
<evidence type="ECO:0000256" key="12">
    <source>
        <dbReference type="ARBA" id="ARBA00022840"/>
    </source>
</evidence>
<comment type="caution">
    <text evidence="20">The sequence shown here is derived from an EMBL/GenBank/DDBJ whole genome shotgun (WGS) entry which is preliminary data.</text>
</comment>
<evidence type="ECO:0000259" key="19">
    <source>
        <dbReference type="Pfam" id="PF13614"/>
    </source>
</evidence>
<evidence type="ECO:0000256" key="7">
    <source>
        <dbReference type="ARBA" id="ARBA00022519"/>
    </source>
</evidence>
<dbReference type="InterPro" id="IPR025669">
    <property type="entry name" value="AAA_dom"/>
</dbReference>
<evidence type="ECO:0000256" key="16">
    <source>
        <dbReference type="ARBA" id="ARBA00051245"/>
    </source>
</evidence>
<evidence type="ECO:0000313" key="20">
    <source>
        <dbReference type="EMBL" id="OPJ61875.1"/>
    </source>
</evidence>
<gene>
    <name evidence="20" type="primary">ywqD_3</name>
    <name evidence="20" type="ORF">CLCHR_22800</name>
</gene>
<keyword evidence="14 17" id="KW-0472">Membrane</keyword>
<organism evidence="20 21">
    <name type="scientific">Clostridium chromiireducens</name>
    <dbReference type="NCBI Taxonomy" id="225345"/>
    <lineage>
        <taxon>Bacteria</taxon>
        <taxon>Bacillati</taxon>
        <taxon>Bacillota</taxon>
        <taxon>Clostridia</taxon>
        <taxon>Eubacteriales</taxon>
        <taxon>Clostridiaceae</taxon>
        <taxon>Clostridium</taxon>
    </lineage>
</organism>
<evidence type="ECO:0000313" key="21">
    <source>
        <dbReference type="Proteomes" id="UP000191056"/>
    </source>
</evidence>
<evidence type="ECO:0000256" key="4">
    <source>
        <dbReference type="ARBA" id="ARBA00008883"/>
    </source>
</evidence>
<keyword evidence="9 17" id="KW-0812">Transmembrane</keyword>
<dbReference type="EC" id="2.7.10.2" evidence="5"/>
<dbReference type="RefSeq" id="WP_079439913.1">
    <property type="nucleotide sequence ID" value="NZ_MZGT01000027.1"/>
</dbReference>
<evidence type="ECO:0000256" key="3">
    <source>
        <dbReference type="ARBA" id="ARBA00007316"/>
    </source>
</evidence>
<dbReference type="AlphaFoldDB" id="A0A1V4IQ10"/>
<evidence type="ECO:0000256" key="15">
    <source>
        <dbReference type="ARBA" id="ARBA00023137"/>
    </source>
</evidence>
<evidence type="ECO:0000256" key="9">
    <source>
        <dbReference type="ARBA" id="ARBA00022692"/>
    </source>
</evidence>
<dbReference type="InterPro" id="IPR005702">
    <property type="entry name" value="Wzc-like_C"/>
</dbReference>
<dbReference type="Pfam" id="PF02706">
    <property type="entry name" value="Wzz"/>
    <property type="match status" value="1"/>
</dbReference>
<evidence type="ECO:0000256" key="6">
    <source>
        <dbReference type="ARBA" id="ARBA00022475"/>
    </source>
</evidence>
<dbReference type="Proteomes" id="UP000191056">
    <property type="component" value="Unassembled WGS sequence"/>
</dbReference>
<keyword evidence="7" id="KW-0997">Cell inner membrane</keyword>